<evidence type="ECO:0000313" key="4">
    <source>
        <dbReference type="Proteomes" id="UP000469452"/>
    </source>
</evidence>
<feature type="region of interest" description="Disordered" evidence="1">
    <location>
        <begin position="109"/>
        <end position="135"/>
    </location>
</feature>
<sequence length="135" mass="14370">MATSPTTPALTLEEKAWFEQRTKDLQQYSSIGAGTGAVVSAAVTFVGPFPRRYQIAAILGSSLIGSISGYLLADSKSLERINDLSATSQLRKQLTKMYAVVFDHSSNDHVATSSHSYSHQTKKAAEAATASAKSS</sequence>
<feature type="transmembrane region" description="Helical" evidence="2">
    <location>
        <begin position="53"/>
        <end position="73"/>
    </location>
</feature>
<keyword evidence="2" id="KW-0812">Transmembrane</keyword>
<protein>
    <submittedName>
        <fullName evidence="3">Uncharacterized protein</fullName>
    </submittedName>
</protein>
<evidence type="ECO:0000256" key="1">
    <source>
        <dbReference type="SAM" id="MobiDB-lite"/>
    </source>
</evidence>
<dbReference type="AlphaFoldDB" id="A0A6A5ABF8"/>
<keyword evidence="2" id="KW-0472">Membrane</keyword>
<comment type="caution">
    <text evidence="3">The sequence shown here is derived from an EMBL/GenBank/DDBJ whole genome shotgun (WGS) entry which is preliminary data.</text>
</comment>
<keyword evidence="2" id="KW-1133">Transmembrane helix</keyword>
<feature type="compositionally biased region" description="Low complexity" evidence="1">
    <location>
        <begin position="126"/>
        <end position="135"/>
    </location>
</feature>
<name>A0A6A5ABF8_APHAT</name>
<proteinExistence type="predicted"/>
<evidence type="ECO:0000256" key="2">
    <source>
        <dbReference type="SAM" id="Phobius"/>
    </source>
</evidence>
<feature type="transmembrane region" description="Helical" evidence="2">
    <location>
        <begin position="28"/>
        <end position="47"/>
    </location>
</feature>
<dbReference type="EMBL" id="VJMI01014044">
    <property type="protein sequence ID" value="KAF0746252.1"/>
    <property type="molecule type" value="Genomic_DNA"/>
</dbReference>
<feature type="compositionally biased region" description="Polar residues" evidence="1">
    <location>
        <begin position="109"/>
        <end position="119"/>
    </location>
</feature>
<reference evidence="3 4" key="1">
    <citation type="submission" date="2019-06" db="EMBL/GenBank/DDBJ databases">
        <title>Genomics analysis of Aphanomyces spp. identifies a new class of oomycete effector associated with host adaptation.</title>
        <authorList>
            <person name="Gaulin E."/>
        </authorList>
    </citation>
    <scope>NUCLEOTIDE SEQUENCE [LARGE SCALE GENOMIC DNA]</scope>
    <source>
        <strain evidence="3 4">E</strain>
    </source>
</reference>
<organism evidence="3 4">
    <name type="scientific">Aphanomyces astaci</name>
    <name type="common">Crayfish plague agent</name>
    <dbReference type="NCBI Taxonomy" id="112090"/>
    <lineage>
        <taxon>Eukaryota</taxon>
        <taxon>Sar</taxon>
        <taxon>Stramenopiles</taxon>
        <taxon>Oomycota</taxon>
        <taxon>Saprolegniomycetes</taxon>
        <taxon>Saprolegniales</taxon>
        <taxon>Verrucalvaceae</taxon>
        <taxon>Aphanomyces</taxon>
    </lineage>
</organism>
<gene>
    <name evidence="3" type="ORF">AaE_008195</name>
</gene>
<dbReference type="Proteomes" id="UP000469452">
    <property type="component" value="Unassembled WGS sequence"/>
</dbReference>
<accession>A0A6A5ABF8</accession>
<evidence type="ECO:0000313" key="3">
    <source>
        <dbReference type="EMBL" id="KAF0746252.1"/>
    </source>
</evidence>
<dbReference type="VEuPathDB" id="FungiDB:H257_17084"/>